<organism evidence="2 3">
    <name type="scientific">Christiangramia antarctica</name>
    <dbReference type="NCBI Taxonomy" id="2058158"/>
    <lineage>
        <taxon>Bacteria</taxon>
        <taxon>Pseudomonadati</taxon>
        <taxon>Bacteroidota</taxon>
        <taxon>Flavobacteriia</taxon>
        <taxon>Flavobacteriales</taxon>
        <taxon>Flavobacteriaceae</taxon>
        <taxon>Christiangramia</taxon>
    </lineage>
</organism>
<evidence type="ECO:0000259" key="1">
    <source>
        <dbReference type="Pfam" id="PF04101"/>
    </source>
</evidence>
<reference evidence="3" key="1">
    <citation type="journal article" date="2019" name="Int. J. Syst. Evol. Microbiol.">
        <title>The Global Catalogue of Microorganisms (GCM) 10K type strain sequencing project: providing services to taxonomists for standard genome sequencing and annotation.</title>
        <authorList>
            <consortium name="The Broad Institute Genomics Platform"/>
            <consortium name="The Broad Institute Genome Sequencing Center for Infectious Disease"/>
            <person name="Wu L."/>
            <person name="Ma J."/>
        </authorList>
    </citation>
    <scope>NUCLEOTIDE SEQUENCE [LARGE SCALE GENOMIC DNA]</scope>
    <source>
        <strain evidence="3">KCTC 52925</strain>
    </source>
</reference>
<dbReference type="RefSeq" id="WP_251739484.1">
    <property type="nucleotide sequence ID" value="NZ_JBHUOJ010000004.1"/>
</dbReference>
<dbReference type="Gene3D" id="3.40.50.2000">
    <property type="entry name" value="Glycogen Phosphorylase B"/>
    <property type="match status" value="1"/>
</dbReference>
<dbReference type="PANTHER" id="PTHR21015">
    <property type="entry name" value="UDP-N-ACETYLGLUCOSAMINE--N-ACETYLMURAMYL-(PENTAPEPTIDE) PYROPHOSPHORYL-UNDECAPRENOL N-ACETYLGLUCOSAMINE TRANSFERASE 1"/>
    <property type="match status" value="1"/>
</dbReference>
<feature type="domain" description="Glycosyl transferase family 28 C-terminal" evidence="1">
    <location>
        <begin position="184"/>
        <end position="299"/>
    </location>
</feature>
<keyword evidence="3" id="KW-1185">Reference proteome</keyword>
<dbReference type="InterPro" id="IPR007235">
    <property type="entry name" value="Glyco_trans_28_C"/>
</dbReference>
<sequence>MIGYYAHQQGSGHCNYAQIFSDEFQRDLHIFSSYPFKFSEGSNIVFLENEDPDGTSKKGNQSSPPDYLHYSPVGQKSIQQRSLKLLSHLVEASCDLLIVDVSAEIAALSRAASIPYAYVKLPGNRNDPGHLQAFQGAAFLLAYYPQEFEHPEVPDWVKKKTIYLDFISRIKVTAENKINQEHFIQKIVIMSGNGGNAELERAIEKVALRFPKAQIQLLGKFAVNSRIPNVHSLGFVNNVQDYLQKADLIIANCGLNTISEIIHLNKPYLAIPEARPFSEQDEMCKILARLGYAINLKDLSILSDKEILNTRNFARVGHTNQKLKDFKSLLNKNFHNLVQLPSLFREVQENKAVHEFSV</sequence>
<dbReference type="Proteomes" id="UP001597438">
    <property type="component" value="Unassembled WGS sequence"/>
</dbReference>
<accession>A0ABW5WZZ5</accession>
<dbReference type="SUPFAM" id="SSF53756">
    <property type="entry name" value="UDP-Glycosyltransferase/glycogen phosphorylase"/>
    <property type="match status" value="1"/>
</dbReference>
<dbReference type="EMBL" id="JBHUOJ010000004">
    <property type="protein sequence ID" value="MFD2832092.1"/>
    <property type="molecule type" value="Genomic_DNA"/>
</dbReference>
<comment type="caution">
    <text evidence="2">The sequence shown here is derived from an EMBL/GenBank/DDBJ whole genome shotgun (WGS) entry which is preliminary data.</text>
</comment>
<gene>
    <name evidence="2" type="ORF">ACFSYS_02255</name>
</gene>
<name>A0ABW5WZZ5_9FLAO</name>
<protein>
    <submittedName>
        <fullName evidence="2">Glycosyltransferase</fullName>
    </submittedName>
</protein>
<evidence type="ECO:0000313" key="3">
    <source>
        <dbReference type="Proteomes" id="UP001597438"/>
    </source>
</evidence>
<dbReference type="PANTHER" id="PTHR21015:SF22">
    <property type="entry name" value="GLYCOSYLTRANSFERASE"/>
    <property type="match status" value="1"/>
</dbReference>
<proteinExistence type="predicted"/>
<evidence type="ECO:0000313" key="2">
    <source>
        <dbReference type="EMBL" id="MFD2832092.1"/>
    </source>
</evidence>
<dbReference type="Pfam" id="PF04101">
    <property type="entry name" value="Glyco_tran_28_C"/>
    <property type="match status" value="1"/>
</dbReference>